<organism evidence="2 4">
    <name type="scientific">Pseudomonas trivialis</name>
    <dbReference type="NCBI Taxonomy" id="200450"/>
    <lineage>
        <taxon>Bacteria</taxon>
        <taxon>Pseudomonadati</taxon>
        <taxon>Pseudomonadota</taxon>
        <taxon>Gammaproteobacteria</taxon>
        <taxon>Pseudomonadales</taxon>
        <taxon>Pseudomonadaceae</taxon>
        <taxon>Pseudomonas</taxon>
    </lineage>
</organism>
<evidence type="ECO:0000313" key="2">
    <source>
        <dbReference type="EMBL" id="KRP62253.1"/>
    </source>
</evidence>
<name>A0A0R2ZQ37_9PSED</name>
<dbReference type="InterPro" id="IPR010546">
    <property type="entry name" value="DUF1120"/>
</dbReference>
<proteinExistence type="predicted"/>
<evidence type="ECO:0000313" key="5">
    <source>
        <dbReference type="Proteomes" id="UP000183126"/>
    </source>
</evidence>
<evidence type="ECO:0000313" key="4">
    <source>
        <dbReference type="Proteomes" id="UP000052019"/>
    </source>
</evidence>
<feature type="signal peptide" evidence="1">
    <location>
        <begin position="1"/>
        <end position="20"/>
    </location>
</feature>
<dbReference type="Pfam" id="PF06551">
    <property type="entry name" value="DUF1120"/>
    <property type="match status" value="1"/>
</dbReference>
<dbReference type="AlphaFoldDB" id="A0A0R2ZQ37"/>
<evidence type="ECO:0000313" key="3">
    <source>
        <dbReference type="EMBL" id="SDS39687.1"/>
    </source>
</evidence>
<dbReference type="Proteomes" id="UP000183126">
    <property type="component" value="Chromosome I"/>
</dbReference>
<keyword evidence="5" id="KW-1185">Reference proteome</keyword>
<protein>
    <recommendedName>
        <fullName evidence="6">DUF1120 domain-containing protein</fullName>
    </recommendedName>
</protein>
<feature type="chain" id="PRO_5006430647" description="DUF1120 domain-containing protein" evidence="1">
    <location>
        <begin position="21"/>
        <end position="375"/>
    </location>
</feature>
<dbReference type="PATRIC" id="fig|200450.4.peg.2703"/>
<dbReference type="RefSeq" id="WP_057006778.1">
    <property type="nucleotide sequence ID" value="NZ_JYLK01000002.1"/>
</dbReference>
<gene>
    <name evidence="3" type="ORF">SAMN04490205_2383</name>
    <name evidence="2" type="ORF">TU79_03720</name>
</gene>
<dbReference type="EMBL" id="LT629760">
    <property type="protein sequence ID" value="SDS39687.1"/>
    <property type="molecule type" value="Genomic_DNA"/>
</dbReference>
<evidence type="ECO:0008006" key="6">
    <source>
        <dbReference type="Google" id="ProtNLM"/>
    </source>
</evidence>
<dbReference type="OrthoDB" id="6602106at2"/>
<dbReference type="EMBL" id="JYLK01000002">
    <property type="protein sequence ID" value="KRP62253.1"/>
    <property type="molecule type" value="Genomic_DNA"/>
</dbReference>
<sequence length="375" mass="39269">MGLKPALLALGLLPGANAWGADECQLSLSETFVDFGQMNRAVALTPGAERLLGERRLSLTLNCPNPGNMRLFYRAPGAGLERFAFTARGSYGLQVSDALLDGQAVDLGLLAGSGQSPVSTATRLRWRPEHGIVPMHAGVAVSGRSFSVQIQVSAWASEDASRINDAVTWDESGVFDAIDGGRARELRLQARFAPAACTPSLSGGGTVDFGKLSVMDLNMDKDTVLPARSLIVSVACDAPSAFTLRLGDNRLGSATGAADDTSFGLGLDARQNRIGRYHLVFDPTRTTADNWPQLYRTDSATGTSAWSSASALPLAIAASRYLGFSTSAGSTSGPVPIKQLSATTSLEAVIAPLGSLDLGSEVRLDGAATLEIHYP</sequence>
<reference evidence="2 4" key="1">
    <citation type="submission" date="2015-02" db="EMBL/GenBank/DDBJ databases">
        <title>Two Pseudomonas sp. nov. isolated from raw milk.</title>
        <authorList>
            <person name="Wenning M."/>
            <person name="von Neubeck M."/>
            <person name="Huptas C."/>
            <person name="Scherer S."/>
        </authorList>
    </citation>
    <scope>NUCLEOTIDE SEQUENCE [LARGE SCALE GENOMIC DNA]</scope>
    <source>
        <strain evidence="2 4">DSM 14937</strain>
    </source>
</reference>
<dbReference type="Proteomes" id="UP000052019">
    <property type="component" value="Unassembled WGS sequence"/>
</dbReference>
<evidence type="ECO:0000256" key="1">
    <source>
        <dbReference type="SAM" id="SignalP"/>
    </source>
</evidence>
<keyword evidence="1" id="KW-0732">Signal</keyword>
<reference evidence="3 5" key="2">
    <citation type="submission" date="2016-10" db="EMBL/GenBank/DDBJ databases">
        <authorList>
            <person name="Varghese N."/>
            <person name="Submissions S."/>
        </authorList>
    </citation>
    <scope>NUCLEOTIDE SEQUENCE [LARGE SCALE GENOMIC DNA]</scope>
    <source>
        <strain evidence="3 5">BS3111</strain>
    </source>
</reference>
<accession>A0A0R2ZQ37</accession>